<evidence type="ECO:0000313" key="1">
    <source>
        <dbReference type="EMBL" id="TGD52085.1"/>
    </source>
</evidence>
<organism evidence="1 2">
    <name type="scientific">Salmonella enterica subsp. enterica serovar Poona</name>
    <dbReference type="NCBI Taxonomy" id="436295"/>
    <lineage>
        <taxon>Bacteria</taxon>
        <taxon>Pseudomonadati</taxon>
        <taxon>Pseudomonadota</taxon>
        <taxon>Gammaproteobacteria</taxon>
        <taxon>Enterobacterales</taxon>
        <taxon>Enterobacteriaceae</taxon>
        <taxon>Salmonella</taxon>
    </lineage>
</organism>
<name>A0A659SGH8_SALET</name>
<gene>
    <name evidence="1" type="ORF">C9F10_01715</name>
</gene>
<sequence>MRVLDECAHRPTAVLAAVAALRGIVGGRGGIVA</sequence>
<accession>A0A659SGH8</accession>
<dbReference type="Proteomes" id="UP000297989">
    <property type="component" value="Unassembled WGS sequence"/>
</dbReference>
<dbReference type="EMBL" id="PYKK01000170">
    <property type="protein sequence ID" value="TGD52085.1"/>
    <property type="molecule type" value="Genomic_DNA"/>
</dbReference>
<comment type="caution">
    <text evidence="1">The sequence shown here is derived from an EMBL/GenBank/DDBJ whole genome shotgun (WGS) entry which is preliminary data.</text>
</comment>
<dbReference type="AlphaFoldDB" id="A0A659SGH8"/>
<proteinExistence type="predicted"/>
<keyword evidence="1" id="KW-0436">Ligase</keyword>
<evidence type="ECO:0000313" key="2">
    <source>
        <dbReference type="Proteomes" id="UP000297989"/>
    </source>
</evidence>
<feature type="non-terminal residue" evidence="1">
    <location>
        <position position="33"/>
    </location>
</feature>
<reference evidence="1 2" key="1">
    <citation type="submission" date="2018-03" db="EMBL/GenBank/DDBJ databases">
        <title>Non-Typhoidal Salmonella genome sequencing and assembly.</title>
        <authorList>
            <person name="Matchawe C."/>
        </authorList>
    </citation>
    <scope>NUCLEOTIDE SEQUENCE [LARGE SCALE GENOMIC DNA]</scope>
    <source>
        <strain evidence="1 2">8EV</strain>
    </source>
</reference>
<protein>
    <submittedName>
        <fullName evidence="1">Mur ligase family, glutamate ligase</fullName>
    </submittedName>
</protein>
<dbReference type="GO" id="GO:0016874">
    <property type="term" value="F:ligase activity"/>
    <property type="evidence" value="ECO:0007669"/>
    <property type="project" value="UniProtKB-KW"/>
</dbReference>